<keyword evidence="3" id="KW-1185">Reference proteome</keyword>
<feature type="transmembrane region" description="Helical" evidence="1">
    <location>
        <begin position="6"/>
        <end position="24"/>
    </location>
</feature>
<evidence type="ECO:0000313" key="3">
    <source>
        <dbReference type="Proteomes" id="UP001176021"/>
    </source>
</evidence>
<organism evidence="2 3">
    <name type="scientific">Desulfosporosinus nitroreducens</name>
    <dbReference type="NCBI Taxonomy" id="2018668"/>
    <lineage>
        <taxon>Bacteria</taxon>
        <taxon>Bacillati</taxon>
        <taxon>Bacillota</taxon>
        <taxon>Clostridia</taxon>
        <taxon>Eubacteriales</taxon>
        <taxon>Desulfitobacteriaceae</taxon>
        <taxon>Desulfosporosinus</taxon>
    </lineage>
</organism>
<reference evidence="2" key="1">
    <citation type="submission" date="2022-05" db="EMBL/GenBank/DDBJ databases">
        <title>Expanded diversity of anoxic marine methylotrophy in a Black Sea sulfate reducing microorganism.</title>
        <authorList>
            <person name="Fischer P.Q."/>
            <person name="Stams A.J.M."/>
            <person name="Villanueva L."/>
            <person name="Sousa D.Z."/>
        </authorList>
    </citation>
    <scope>NUCLEOTIDE SEQUENCE</scope>
    <source>
        <strain evidence="2">P130</strain>
    </source>
</reference>
<keyword evidence="1" id="KW-0812">Transmembrane</keyword>
<feature type="transmembrane region" description="Helical" evidence="1">
    <location>
        <begin position="117"/>
        <end position="141"/>
    </location>
</feature>
<sequence>MKIPMIILLLQGIPEGTALTALAFVISRIPLKLKQILLVGTALAVCVNIIRLFSIPMGLHTILATLILFLILTRLSKGDVGLSFIASMLSCLTLIIFETACLPLLKPVSILAPKTLSTYHAVRIILGDIHVLLLFISAFLLKKIISNKS</sequence>
<name>A0ABT8QVY8_9FIRM</name>
<feature type="transmembrane region" description="Helical" evidence="1">
    <location>
        <begin position="82"/>
        <end position="105"/>
    </location>
</feature>
<dbReference type="Proteomes" id="UP001176021">
    <property type="component" value="Unassembled WGS sequence"/>
</dbReference>
<comment type="caution">
    <text evidence="2">The sequence shown here is derived from an EMBL/GenBank/DDBJ whole genome shotgun (WGS) entry which is preliminary data.</text>
</comment>
<keyword evidence="1" id="KW-0472">Membrane</keyword>
<evidence type="ECO:0000313" key="2">
    <source>
        <dbReference type="EMBL" id="MDO0825032.1"/>
    </source>
</evidence>
<accession>A0ABT8QVY8</accession>
<dbReference type="EMBL" id="JAMJEV010000020">
    <property type="protein sequence ID" value="MDO0825032.1"/>
    <property type="molecule type" value="Genomic_DNA"/>
</dbReference>
<proteinExistence type="predicted"/>
<protein>
    <submittedName>
        <fullName evidence="2">Uncharacterized protein</fullName>
    </submittedName>
</protein>
<keyword evidence="1" id="KW-1133">Transmembrane helix</keyword>
<gene>
    <name evidence="2" type="ORF">M8H41_19565</name>
</gene>
<evidence type="ECO:0000256" key="1">
    <source>
        <dbReference type="SAM" id="Phobius"/>
    </source>
</evidence>
<dbReference type="RefSeq" id="WP_252469501.1">
    <property type="nucleotide sequence ID" value="NZ_JAMHFY010000010.1"/>
</dbReference>
<feature type="transmembrane region" description="Helical" evidence="1">
    <location>
        <begin position="59"/>
        <end position="75"/>
    </location>
</feature>